<evidence type="ECO:0000313" key="2">
    <source>
        <dbReference type="Proteomes" id="UP001187734"/>
    </source>
</evidence>
<evidence type="ECO:0000313" key="1">
    <source>
        <dbReference type="EMBL" id="SPJ91788.1"/>
    </source>
</evidence>
<protein>
    <submittedName>
        <fullName evidence="1">Uncharacterized protein</fullName>
    </submittedName>
</protein>
<keyword evidence="2" id="KW-1185">Reference proteome</keyword>
<sequence length="18" mass="2197">MLKPLGSDYVPIWYNERD</sequence>
<proteinExistence type="predicted"/>
<comment type="caution">
    <text evidence="1">The sequence shown here is derived from an EMBL/GenBank/DDBJ whole genome shotgun (WGS) entry which is preliminary data.</text>
</comment>
<dbReference type="Proteomes" id="UP001187734">
    <property type="component" value="Unassembled WGS sequence"/>
</dbReference>
<gene>
    <name evidence="1" type="ORF">FTOL_13577</name>
</gene>
<name>A0AAE8SPZ5_9HYPO</name>
<dbReference type="EMBL" id="ONZP01000885">
    <property type="protein sequence ID" value="SPJ91788.1"/>
    <property type="molecule type" value="Genomic_DNA"/>
</dbReference>
<dbReference type="AlphaFoldDB" id="A0AAE8SPZ5"/>
<organism evidence="1 2">
    <name type="scientific">Fusarium torulosum</name>
    <dbReference type="NCBI Taxonomy" id="33205"/>
    <lineage>
        <taxon>Eukaryota</taxon>
        <taxon>Fungi</taxon>
        <taxon>Dikarya</taxon>
        <taxon>Ascomycota</taxon>
        <taxon>Pezizomycotina</taxon>
        <taxon>Sordariomycetes</taxon>
        <taxon>Hypocreomycetidae</taxon>
        <taxon>Hypocreales</taxon>
        <taxon>Nectriaceae</taxon>
        <taxon>Fusarium</taxon>
    </lineage>
</organism>
<reference evidence="1" key="1">
    <citation type="submission" date="2018-03" db="EMBL/GenBank/DDBJ databases">
        <authorList>
            <person name="Guldener U."/>
        </authorList>
    </citation>
    <scope>NUCLEOTIDE SEQUENCE</scope>
</reference>
<accession>A0AAE8SPZ5</accession>